<gene>
    <name evidence="2" type="ORF">UCREL1_8130</name>
</gene>
<keyword evidence="1" id="KW-0472">Membrane</keyword>
<proteinExistence type="predicted"/>
<dbReference type="HOGENOM" id="CLU_1635383_0_0_1"/>
<name>M7SF71_EUTLA</name>
<sequence length="162" mass="18175">MPATTHSTADDMIGKRSDSDVIIGTPQDVLKFLNELVFFIVVAMAGVWALMAAFFIFHFRRPRRSASIDDAIEMYQIRRPRQRAEPELLIFGAPEDRLWLQQQQLQRQRPTTVSVPAANTAAASYFQPPVPVPVVVVGEYVRGDENESLTVVDDSNITTTKV</sequence>
<dbReference type="OrthoDB" id="4727189at2759"/>
<keyword evidence="3" id="KW-1185">Reference proteome</keyword>
<evidence type="ECO:0000256" key="1">
    <source>
        <dbReference type="SAM" id="Phobius"/>
    </source>
</evidence>
<dbReference type="Proteomes" id="UP000012174">
    <property type="component" value="Unassembled WGS sequence"/>
</dbReference>
<dbReference type="EMBL" id="KB706971">
    <property type="protein sequence ID" value="EMR64919.1"/>
    <property type="molecule type" value="Genomic_DNA"/>
</dbReference>
<accession>M7SF71</accession>
<dbReference type="KEGG" id="ela:UCREL1_8130"/>
<evidence type="ECO:0000313" key="2">
    <source>
        <dbReference type="EMBL" id="EMR64919.1"/>
    </source>
</evidence>
<protein>
    <submittedName>
        <fullName evidence="2">Uncharacterized protein</fullName>
    </submittedName>
</protein>
<reference evidence="3" key="1">
    <citation type="journal article" date="2013" name="Genome Announc.">
        <title>Draft genome sequence of the grapevine dieback fungus Eutypa lata UCR-EL1.</title>
        <authorList>
            <person name="Blanco-Ulate B."/>
            <person name="Rolshausen P.E."/>
            <person name="Cantu D."/>
        </authorList>
    </citation>
    <scope>NUCLEOTIDE SEQUENCE [LARGE SCALE GENOMIC DNA]</scope>
    <source>
        <strain evidence="3">UCR-EL1</strain>
    </source>
</reference>
<dbReference type="AlphaFoldDB" id="M7SF71"/>
<feature type="transmembrane region" description="Helical" evidence="1">
    <location>
        <begin position="36"/>
        <end position="57"/>
    </location>
</feature>
<organism evidence="2 3">
    <name type="scientific">Eutypa lata (strain UCR-EL1)</name>
    <name type="common">Grapevine dieback disease fungus</name>
    <name type="synonym">Eutypa armeniacae</name>
    <dbReference type="NCBI Taxonomy" id="1287681"/>
    <lineage>
        <taxon>Eukaryota</taxon>
        <taxon>Fungi</taxon>
        <taxon>Dikarya</taxon>
        <taxon>Ascomycota</taxon>
        <taxon>Pezizomycotina</taxon>
        <taxon>Sordariomycetes</taxon>
        <taxon>Xylariomycetidae</taxon>
        <taxon>Xylariales</taxon>
        <taxon>Diatrypaceae</taxon>
        <taxon>Eutypa</taxon>
    </lineage>
</organism>
<keyword evidence="1" id="KW-0812">Transmembrane</keyword>
<evidence type="ECO:0000313" key="3">
    <source>
        <dbReference type="Proteomes" id="UP000012174"/>
    </source>
</evidence>
<keyword evidence="1" id="KW-1133">Transmembrane helix</keyword>